<dbReference type="InterPro" id="IPR012416">
    <property type="entry name" value="CBP60"/>
</dbReference>
<dbReference type="AlphaFoldDB" id="A0A7J7GJ25"/>
<dbReference type="Pfam" id="PF13947">
    <property type="entry name" value="GUB_WAK_bind"/>
    <property type="match status" value="1"/>
</dbReference>
<dbReference type="Pfam" id="PF20451">
    <property type="entry name" value="Calmod_bind_M"/>
    <property type="match status" value="1"/>
</dbReference>
<dbReference type="GO" id="GO:0043565">
    <property type="term" value="F:sequence-specific DNA binding"/>
    <property type="evidence" value="ECO:0007669"/>
    <property type="project" value="TreeGrafter"/>
</dbReference>
<evidence type="ECO:0000259" key="14">
    <source>
        <dbReference type="Pfam" id="PF20452"/>
    </source>
</evidence>
<evidence type="ECO:0000256" key="6">
    <source>
        <dbReference type="ARBA" id="ARBA00023125"/>
    </source>
</evidence>
<evidence type="ECO:0000256" key="5">
    <source>
        <dbReference type="ARBA" id="ARBA00023015"/>
    </source>
</evidence>
<accession>A0A7J7GJ25</accession>
<reference evidence="15 16" key="2">
    <citation type="submission" date="2020-07" db="EMBL/GenBank/DDBJ databases">
        <title>Genome assembly of wild tea tree DASZ reveals pedigree and selection history of tea varieties.</title>
        <authorList>
            <person name="Zhang W."/>
        </authorList>
    </citation>
    <scope>NUCLEOTIDE SEQUENCE [LARGE SCALE GENOMIC DNA]</scope>
    <source>
        <strain evidence="16">cv. G240</strain>
        <tissue evidence="15">Leaf</tissue>
    </source>
</reference>
<keyword evidence="9" id="KW-0539">Nucleus</keyword>
<feature type="domain" description="Wall-associated receptor kinase galacturonan-binding" evidence="12">
    <location>
        <begin position="46"/>
        <end position="108"/>
    </location>
</feature>
<keyword evidence="16" id="KW-1185">Reference proteome</keyword>
<dbReference type="InterPro" id="IPR025287">
    <property type="entry name" value="WAK_GUB"/>
</dbReference>
<feature type="region of interest" description="Disordered" evidence="10">
    <location>
        <begin position="1"/>
        <end position="22"/>
    </location>
</feature>
<dbReference type="GO" id="GO:0030247">
    <property type="term" value="F:polysaccharide binding"/>
    <property type="evidence" value="ECO:0007669"/>
    <property type="project" value="InterPro"/>
</dbReference>
<evidence type="ECO:0000256" key="8">
    <source>
        <dbReference type="ARBA" id="ARBA00023163"/>
    </source>
</evidence>
<protein>
    <recommendedName>
        <fullName evidence="17">Wall-associated receptor kinase galacturonan-binding domain-containing protein</fullName>
    </recommendedName>
</protein>
<proteinExistence type="inferred from homology"/>
<keyword evidence="6" id="KW-0238">DNA-binding</keyword>
<dbReference type="Pfam" id="PF07887">
    <property type="entry name" value="Calmodulin_bind"/>
    <property type="match status" value="1"/>
</dbReference>
<feature type="domain" description="Calmodulin binding protein-like N-terminal" evidence="11">
    <location>
        <begin position="366"/>
        <end position="483"/>
    </location>
</feature>
<feature type="compositionally biased region" description="Polar residues" evidence="10">
    <location>
        <begin position="687"/>
        <end position="707"/>
    </location>
</feature>
<evidence type="ECO:0000313" key="15">
    <source>
        <dbReference type="EMBL" id="KAF5940215.1"/>
    </source>
</evidence>
<evidence type="ECO:0000256" key="7">
    <source>
        <dbReference type="ARBA" id="ARBA00023159"/>
    </source>
</evidence>
<dbReference type="Pfam" id="PF20452">
    <property type="entry name" value="Calmod_bind_C"/>
    <property type="match status" value="1"/>
</dbReference>
<evidence type="ECO:0000259" key="12">
    <source>
        <dbReference type="Pfam" id="PF13947"/>
    </source>
</evidence>
<comment type="caution">
    <text evidence="15">The sequence shown here is derived from an EMBL/GenBank/DDBJ whole genome shotgun (WGS) entry which is preliminary data.</text>
</comment>
<evidence type="ECO:0000256" key="9">
    <source>
        <dbReference type="ARBA" id="ARBA00023242"/>
    </source>
</evidence>
<sequence>GSNGSLFIKSVPGQPVDRPTGRPPLCVRAQTSSGAAAETTVVMHGCPEKCGNISVPYPFGIEVPDLRCSMNDNFTLQCNNSESKSSPKLMLGDFQILNISVEESTVTVLTSMAYYCYNVSWDGFDYSDTWMSLTGYTFSATQNRFTAIGWDAEAYMGDSAGTRFGSGYVSLCYHQVNLTQEGSCSRFGCYHTQILKGVKTFNISIRDLCNYSYARNFSPCSYVFLAREGWFEFSIIDLSDLTNVDREAPTILNWAVAGQTCESTDPSFKVCGPNTNCVNSNDGPAYRCVCKLRFRGNPTFLNPKDAKSNSIKAQLRQSPHLIIDLAVRRRRLSTVFTISVSSSPFLIHLDYRASPKRIEGPDGRNLQLHFRSRLSLPLFTGGKVEGEQGAAIHIVLLDVNTGHVVTSGPESTIKLDVVVLEGDFNNEDDEGWTEEEFESHVVKEREGKRPLLTGDLQVTLREGVGTLSPQAFVRAYVYVRQRQKLSLLKITEGNKHYPPALNDDVWRLEKIGKDGSFHKRLNKSGIFTVEDFLRLVILGSGMSNKMWDALIEHAKTCAMSGKLYVYYADDTRNVGAVFNNIYELSGLITDLGRPGTPLRAYPNLVTLRAALRYPERSWAKLLKFEPTYRYSGGRKARVTDFLLEDAPEPDPTLPEIRLIPLTAEEEMAKRNRVRALLTETNRPEVPQTGQTTETVVALPSQQPSSSRANKRARTSQTEQRLVDENETILPPSPQPILQPKQSDRADSSKWAPILTFQD</sequence>
<dbReference type="GO" id="GO:0005634">
    <property type="term" value="C:nucleus"/>
    <property type="evidence" value="ECO:0007669"/>
    <property type="project" value="UniProtKB-SubCell"/>
</dbReference>
<dbReference type="GO" id="GO:0016020">
    <property type="term" value="C:membrane"/>
    <property type="evidence" value="ECO:0007669"/>
    <property type="project" value="UniProtKB-SubCell"/>
</dbReference>
<dbReference type="Proteomes" id="UP000593564">
    <property type="component" value="Unassembled WGS sequence"/>
</dbReference>
<comment type="similarity">
    <text evidence="3">Belongs to the plant ACBP60 protein family.</text>
</comment>
<dbReference type="EMBL" id="JACBKZ010000010">
    <property type="protein sequence ID" value="KAF5940215.1"/>
    <property type="molecule type" value="Genomic_DNA"/>
</dbReference>
<dbReference type="InterPro" id="IPR046831">
    <property type="entry name" value="Calmodulin_bind_N"/>
</dbReference>
<evidence type="ECO:0000256" key="3">
    <source>
        <dbReference type="ARBA" id="ARBA00007214"/>
    </source>
</evidence>
<dbReference type="InterPro" id="IPR046830">
    <property type="entry name" value="Calmod_bind_M"/>
</dbReference>
<feature type="non-terminal residue" evidence="15">
    <location>
        <position position="1"/>
    </location>
</feature>
<dbReference type="PANTHER" id="PTHR31713:SF100">
    <property type="entry name" value="CALMODULIN-BINDING PROTEIN 60 B"/>
    <property type="match status" value="1"/>
</dbReference>
<keyword evidence="8" id="KW-0804">Transcription</keyword>
<evidence type="ECO:0000256" key="1">
    <source>
        <dbReference type="ARBA" id="ARBA00004123"/>
    </source>
</evidence>
<feature type="domain" description="Calmodulin binding protein central" evidence="13">
    <location>
        <begin position="500"/>
        <end position="557"/>
    </location>
</feature>
<dbReference type="PANTHER" id="PTHR31713">
    <property type="entry name" value="OS02G0177800 PROTEIN"/>
    <property type="match status" value="1"/>
</dbReference>
<evidence type="ECO:0000256" key="2">
    <source>
        <dbReference type="ARBA" id="ARBA00004167"/>
    </source>
</evidence>
<evidence type="ECO:0000256" key="10">
    <source>
        <dbReference type="SAM" id="MobiDB-lite"/>
    </source>
</evidence>
<organism evidence="15 16">
    <name type="scientific">Camellia sinensis</name>
    <name type="common">Tea plant</name>
    <name type="synonym">Thea sinensis</name>
    <dbReference type="NCBI Taxonomy" id="4442"/>
    <lineage>
        <taxon>Eukaryota</taxon>
        <taxon>Viridiplantae</taxon>
        <taxon>Streptophyta</taxon>
        <taxon>Embryophyta</taxon>
        <taxon>Tracheophyta</taxon>
        <taxon>Spermatophyta</taxon>
        <taxon>Magnoliopsida</taxon>
        <taxon>eudicotyledons</taxon>
        <taxon>Gunneridae</taxon>
        <taxon>Pentapetalae</taxon>
        <taxon>asterids</taxon>
        <taxon>Ericales</taxon>
        <taxon>Theaceae</taxon>
        <taxon>Camellia</taxon>
    </lineage>
</organism>
<dbReference type="GO" id="GO:0003700">
    <property type="term" value="F:DNA-binding transcription factor activity"/>
    <property type="evidence" value="ECO:0007669"/>
    <property type="project" value="TreeGrafter"/>
</dbReference>
<comment type="subcellular location">
    <subcellularLocation>
        <location evidence="2">Membrane</location>
        <topology evidence="2">Single-pass membrane protein</topology>
    </subcellularLocation>
    <subcellularLocation>
        <location evidence="1">Nucleus</location>
    </subcellularLocation>
</comment>
<feature type="domain" description="Calmodulin binding protein C-terminal" evidence="14">
    <location>
        <begin position="562"/>
        <end position="590"/>
    </location>
</feature>
<dbReference type="GO" id="GO:0080142">
    <property type="term" value="P:regulation of salicylic acid biosynthetic process"/>
    <property type="evidence" value="ECO:0007669"/>
    <property type="project" value="TreeGrafter"/>
</dbReference>
<evidence type="ECO:0000313" key="16">
    <source>
        <dbReference type="Proteomes" id="UP000593564"/>
    </source>
</evidence>
<gene>
    <name evidence="15" type="ORF">HYC85_021382</name>
</gene>
<evidence type="ECO:0000256" key="4">
    <source>
        <dbReference type="ARBA" id="ARBA00022729"/>
    </source>
</evidence>
<keyword evidence="4" id="KW-0732">Signal</keyword>
<dbReference type="InterPro" id="IPR046829">
    <property type="entry name" value="Calmod_bind_C"/>
</dbReference>
<reference evidence="16" key="1">
    <citation type="journal article" date="2020" name="Nat. Commun.">
        <title>Genome assembly of wild tea tree DASZ reveals pedigree and selection history of tea varieties.</title>
        <authorList>
            <person name="Zhang W."/>
            <person name="Zhang Y."/>
            <person name="Qiu H."/>
            <person name="Guo Y."/>
            <person name="Wan H."/>
            <person name="Zhang X."/>
            <person name="Scossa F."/>
            <person name="Alseekh S."/>
            <person name="Zhang Q."/>
            <person name="Wang P."/>
            <person name="Xu L."/>
            <person name="Schmidt M.H."/>
            <person name="Jia X."/>
            <person name="Li D."/>
            <person name="Zhu A."/>
            <person name="Guo F."/>
            <person name="Chen W."/>
            <person name="Ni D."/>
            <person name="Usadel B."/>
            <person name="Fernie A.R."/>
            <person name="Wen W."/>
        </authorList>
    </citation>
    <scope>NUCLEOTIDE SEQUENCE [LARGE SCALE GENOMIC DNA]</scope>
    <source>
        <strain evidence="16">cv. G240</strain>
    </source>
</reference>
<keyword evidence="5" id="KW-0805">Transcription regulation</keyword>
<evidence type="ECO:0000259" key="11">
    <source>
        <dbReference type="Pfam" id="PF07887"/>
    </source>
</evidence>
<name>A0A7J7GJ25_CAMSI</name>
<evidence type="ECO:0000259" key="13">
    <source>
        <dbReference type="Pfam" id="PF20451"/>
    </source>
</evidence>
<keyword evidence="7" id="KW-0010">Activator</keyword>
<evidence type="ECO:0008006" key="17">
    <source>
        <dbReference type="Google" id="ProtNLM"/>
    </source>
</evidence>
<feature type="region of interest" description="Disordered" evidence="10">
    <location>
        <begin position="678"/>
        <end position="758"/>
    </location>
</feature>
<dbReference type="GO" id="GO:0005516">
    <property type="term" value="F:calmodulin binding"/>
    <property type="evidence" value="ECO:0007669"/>
    <property type="project" value="InterPro"/>
</dbReference>